<gene>
    <name evidence="1" type="ORF">KSP39_PZI016149</name>
</gene>
<protein>
    <submittedName>
        <fullName evidence="1">Uncharacterized protein</fullName>
    </submittedName>
</protein>
<reference evidence="1 2" key="1">
    <citation type="journal article" date="2022" name="Nat. Plants">
        <title>Genomes of leafy and leafless Platanthera orchids illuminate the evolution of mycoheterotrophy.</title>
        <authorList>
            <person name="Li M.H."/>
            <person name="Liu K.W."/>
            <person name="Li Z."/>
            <person name="Lu H.C."/>
            <person name="Ye Q.L."/>
            <person name="Zhang D."/>
            <person name="Wang J.Y."/>
            <person name="Li Y.F."/>
            <person name="Zhong Z.M."/>
            <person name="Liu X."/>
            <person name="Yu X."/>
            <person name="Liu D.K."/>
            <person name="Tu X.D."/>
            <person name="Liu B."/>
            <person name="Hao Y."/>
            <person name="Liao X.Y."/>
            <person name="Jiang Y.T."/>
            <person name="Sun W.H."/>
            <person name="Chen J."/>
            <person name="Chen Y.Q."/>
            <person name="Ai Y."/>
            <person name="Zhai J.W."/>
            <person name="Wu S.S."/>
            <person name="Zhou Z."/>
            <person name="Hsiao Y.Y."/>
            <person name="Wu W.L."/>
            <person name="Chen Y.Y."/>
            <person name="Lin Y.F."/>
            <person name="Hsu J.L."/>
            <person name="Li C.Y."/>
            <person name="Wang Z.W."/>
            <person name="Zhao X."/>
            <person name="Zhong W.Y."/>
            <person name="Ma X.K."/>
            <person name="Ma L."/>
            <person name="Huang J."/>
            <person name="Chen G.Z."/>
            <person name="Huang M.Z."/>
            <person name="Huang L."/>
            <person name="Peng D.H."/>
            <person name="Luo Y.B."/>
            <person name="Zou S.Q."/>
            <person name="Chen S.P."/>
            <person name="Lan S."/>
            <person name="Tsai W.C."/>
            <person name="Van de Peer Y."/>
            <person name="Liu Z.J."/>
        </authorList>
    </citation>
    <scope>NUCLEOTIDE SEQUENCE [LARGE SCALE GENOMIC DNA]</scope>
    <source>
        <strain evidence="1">Lor287</strain>
    </source>
</reference>
<keyword evidence="2" id="KW-1185">Reference proteome</keyword>
<proteinExistence type="predicted"/>
<sequence length="127" mass="14536">MDLHLRVLSTPIAQTNHSPTSETINILLPQAKQTYNSESSNSYNSEPRLVSYHRSSQRSYLRHKPYLRSFRGPYTSEKCARSRSLCGMKKMASSQTEATEALHALDHKKCKLTAADLQDFIEKYIED</sequence>
<evidence type="ECO:0000313" key="2">
    <source>
        <dbReference type="Proteomes" id="UP001418222"/>
    </source>
</evidence>
<dbReference type="Proteomes" id="UP001418222">
    <property type="component" value="Unassembled WGS sequence"/>
</dbReference>
<evidence type="ECO:0000313" key="1">
    <source>
        <dbReference type="EMBL" id="KAK8930779.1"/>
    </source>
</evidence>
<name>A0AAP0B6H0_9ASPA</name>
<organism evidence="1 2">
    <name type="scientific">Platanthera zijinensis</name>
    <dbReference type="NCBI Taxonomy" id="2320716"/>
    <lineage>
        <taxon>Eukaryota</taxon>
        <taxon>Viridiplantae</taxon>
        <taxon>Streptophyta</taxon>
        <taxon>Embryophyta</taxon>
        <taxon>Tracheophyta</taxon>
        <taxon>Spermatophyta</taxon>
        <taxon>Magnoliopsida</taxon>
        <taxon>Liliopsida</taxon>
        <taxon>Asparagales</taxon>
        <taxon>Orchidaceae</taxon>
        <taxon>Orchidoideae</taxon>
        <taxon>Orchideae</taxon>
        <taxon>Orchidinae</taxon>
        <taxon>Platanthera</taxon>
    </lineage>
</organism>
<accession>A0AAP0B6H0</accession>
<comment type="caution">
    <text evidence="1">The sequence shown here is derived from an EMBL/GenBank/DDBJ whole genome shotgun (WGS) entry which is preliminary data.</text>
</comment>
<dbReference type="EMBL" id="JBBWWQ010000014">
    <property type="protein sequence ID" value="KAK8930779.1"/>
    <property type="molecule type" value="Genomic_DNA"/>
</dbReference>
<dbReference type="AlphaFoldDB" id="A0AAP0B6H0"/>